<keyword evidence="2" id="KW-1185">Reference proteome</keyword>
<reference evidence="1 2" key="1">
    <citation type="journal article" date="2014" name="Genome Announc.">
        <title>Draft genome sequences of the altered schaedler flora, a defined bacterial community from gnotobiotic mice.</title>
        <authorList>
            <person name="Wannemuehler M.J."/>
            <person name="Overstreet A.M."/>
            <person name="Ward D.V."/>
            <person name="Phillips G.J."/>
        </authorList>
    </citation>
    <scope>NUCLEOTIDE SEQUENCE [LARGE SCALE GENOMIC DNA]</scope>
    <source>
        <strain evidence="1 2">ASF492</strain>
    </source>
</reference>
<dbReference type="InterPro" id="IPR050767">
    <property type="entry name" value="Sel1_AlgK"/>
</dbReference>
<dbReference type="PANTHER" id="PTHR11102:SF147">
    <property type="entry name" value="SEL1L ADAPTOR SUBUNIT OF ERAD E3 UBIQUITIN LIGASE"/>
    <property type="match status" value="1"/>
</dbReference>
<dbReference type="InterPro" id="IPR006597">
    <property type="entry name" value="Sel1-like"/>
</dbReference>
<dbReference type="STRING" id="1235802.C823_05922"/>
<dbReference type="InterPro" id="IPR011990">
    <property type="entry name" value="TPR-like_helical_dom_sf"/>
</dbReference>
<name>N1ZTW0_9FIRM</name>
<dbReference type="OrthoDB" id="7056571at2"/>
<evidence type="ECO:0000313" key="1">
    <source>
        <dbReference type="EMBL" id="EMZ17543.1"/>
    </source>
</evidence>
<dbReference type="PATRIC" id="fig|1235802.3.peg.6256"/>
<dbReference type="GO" id="GO:0036503">
    <property type="term" value="P:ERAD pathway"/>
    <property type="evidence" value="ECO:0007669"/>
    <property type="project" value="TreeGrafter"/>
</dbReference>
<dbReference type="AlphaFoldDB" id="N1ZTW0"/>
<organism evidence="1 2">
    <name type="scientific">Eubacterium plexicaudatum ASF492</name>
    <dbReference type="NCBI Taxonomy" id="1235802"/>
    <lineage>
        <taxon>Bacteria</taxon>
        <taxon>Bacillati</taxon>
        <taxon>Bacillota</taxon>
        <taxon>Clostridia</taxon>
        <taxon>Eubacteriales</taxon>
        <taxon>Eubacteriaceae</taxon>
        <taxon>Eubacterium</taxon>
    </lineage>
</organism>
<dbReference type="PANTHER" id="PTHR11102">
    <property type="entry name" value="SEL-1-LIKE PROTEIN"/>
    <property type="match status" value="1"/>
</dbReference>
<comment type="caution">
    <text evidence="1">The sequence shown here is derived from an EMBL/GenBank/DDBJ whole genome shotgun (WGS) entry which is preliminary data.</text>
</comment>
<accession>N1ZTW0</accession>
<evidence type="ECO:0000313" key="2">
    <source>
        <dbReference type="Proteomes" id="UP000012589"/>
    </source>
</evidence>
<dbReference type="EMBL" id="AQFT01000205">
    <property type="protein sequence ID" value="EMZ17543.1"/>
    <property type="molecule type" value="Genomic_DNA"/>
</dbReference>
<dbReference type="Pfam" id="PF08238">
    <property type="entry name" value="Sel1"/>
    <property type="match status" value="8"/>
</dbReference>
<sequence>MTTSDKTVICNFLAYLYEEGCFNREYGNPKDLFEEIVRPIPFFYLGNMYAKGIGVSKNIKKALNYYESAVNIGHKEAMYELYSIYDSNTEFENKEEALKWLKAIAEIDNSFQAELAYRLIDGIGCTCSEQNDNQAFELLKKASQSGDKDVIHNLAFLYEKGRGCEVNYEKAKELFEKASFPSSLMFLGDMYENGLGVPKDIKKALEYYEAAYSAGHQGAIYYLFDIYDSDTEYGNKEDALKWLKTIEKIDNSFQAEFAYRLIDGIGCTCSEQNDGQAFELLKKASQSGNKTAIHNMAWLYKKGRGCDINYQKAKELFEEASRPHSFYHLGDMYENGLGVTKDMEKAIEYYKIGAEKGSESAINRLQELNENV</sequence>
<dbReference type="eggNOG" id="COG0790">
    <property type="taxonomic scope" value="Bacteria"/>
</dbReference>
<dbReference type="SMART" id="SM00671">
    <property type="entry name" value="SEL1"/>
    <property type="match status" value="7"/>
</dbReference>
<dbReference type="Proteomes" id="UP000012589">
    <property type="component" value="Unassembled WGS sequence"/>
</dbReference>
<gene>
    <name evidence="1" type="ORF">C823_05922</name>
</gene>
<protein>
    <submittedName>
        <fullName evidence="1">Uncharacterized protein</fullName>
    </submittedName>
</protein>
<dbReference type="HOGENOM" id="CLU_000288_36_14_9"/>
<proteinExistence type="predicted"/>
<dbReference type="SUPFAM" id="SSF81901">
    <property type="entry name" value="HCP-like"/>
    <property type="match status" value="3"/>
</dbReference>
<dbReference type="Gene3D" id="1.25.40.10">
    <property type="entry name" value="Tetratricopeptide repeat domain"/>
    <property type="match status" value="3"/>
</dbReference>